<dbReference type="EMBL" id="NILF01000021">
    <property type="protein sequence ID" value="TWL42126.1"/>
    <property type="molecule type" value="Genomic_DNA"/>
</dbReference>
<evidence type="ECO:0000256" key="1">
    <source>
        <dbReference type="SAM" id="Phobius"/>
    </source>
</evidence>
<reference evidence="2 3" key="1">
    <citation type="submission" date="2019-06" db="EMBL/GenBank/DDBJ databases">
        <title>Genome sequence analysis of &gt;100 Bacillus licheniformis strains suggests intrinsic resistance to this species.</title>
        <authorList>
            <person name="Wels M."/>
            <person name="Siezen R.J."/>
            <person name="Johansen E."/>
            <person name="Stuer-Lauridsen B."/>
            <person name="Bjerre K."/>
            <person name="Nielsen B.K.K."/>
        </authorList>
    </citation>
    <scope>NUCLEOTIDE SEQUENCE [LARGE SCALE GENOMIC DNA]</scope>
    <source>
        <strain evidence="2 3">BAC-15381</strain>
    </source>
</reference>
<dbReference type="Proteomes" id="UP000429980">
    <property type="component" value="Unassembled WGS sequence"/>
</dbReference>
<feature type="transmembrane region" description="Helical" evidence="1">
    <location>
        <begin position="52"/>
        <end position="70"/>
    </location>
</feature>
<proteinExistence type="predicted"/>
<accession>A0ABY3FZH3</accession>
<evidence type="ECO:0000313" key="3">
    <source>
        <dbReference type="Proteomes" id="UP000429980"/>
    </source>
</evidence>
<sequence length="76" mass="8705">MIRLNERIRSNEKLSEGEIVIRFLPPVFAGIAVFLVTFYIEYSSKNLSLENKLILNVAAAIVGCILGMFIRKRNQY</sequence>
<keyword evidence="1" id="KW-1133">Transmembrane helix</keyword>
<keyword evidence="1" id="KW-0812">Transmembrane</keyword>
<name>A0ABY3FZH3_9BACI</name>
<organism evidence="2 3">
    <name type="scientific">Bacillus paralicheniformis</name>
    <dbReference type="NCBI Taxonomy" id="1648923"/>
    <lineage>
        <taxon>Bacteria</taxon>
        <taxon>Bacillati</taxon>
        <taxon>Bacillota</taxon>
        <taxon>Bacilli</taxon>
        <taxon>Bacillales</taxon>
        <taxon>Bacillaceae</taxon>
        <taxon>Bacillus</taxon>
    </lineage>
</organism>
<gene>
    <name evidence="2" type="ORF">CHCC15381_4734</name>
</gene>
<evidence type="ECO:0000313" key="2">
    <source>
        <dbReference type="EMBL" id="TWL42126.1"/>
    </source>
</evidence>
<keyword evidence="1" id="KW-0472">Membrane</keyword>
<keyword evidence="3" id="KW-1185">Reference proteome</keyword>
<protein>
    <submittedName>
        <fullName evidence="2">Uncharacterized protein</fullName>
    </submittedName>
</protein>
<comment type="caution">
    <text evidence="2">The sequence shown here is derived from an EMBL/GenBank/DDBJ whole genome shotgun (WGS) entry which is preliminary data.</text>
</comment>
<dbReference type="RefSeq" id="WP_142300491.1">
    <property type="nucleotide sequence ID" value="NZ_CP104093.1"/>
</dbReference>
<feature type="transmembrane region" description="Helical" evidence="1">
    <location>
        <begin position="20"/>
        <end position="40"/>
    </location>
</feature>